<protein>
    <submittedName>
        <fullName evidence="1">Uncharacterized protein</fullName>
    </submittedName>
</protein>
<accession>A0ACC0KTL5</accession>
<organism evidence="1 2">
    <name type="scientific">Choristoneura fumiferana</name>
    <name type="common">Spruce budworm moth</name>
    <name type="synonym">Archips fumiferana</name>
    <dbReference type="NCBI Taxonomy" id="7141"/>
    <lineage>
        <taxon>Eukaryota</taxon>
        <taxon>Metazoa</taxon>
        <taxon>Ecdysozoa</taxon>
        <taxon>Arthropoda</taxon>
        <taxon>Hexapoda</taxon>
        <taxon>Insecta</taxon>
        <taxon>Pterygota</taxon>
        <taxon>Neoptera</taxon>
        <taxon>Endopterygota</taxon>
        <taxon>Lepidoptera</taxon>
        <taxon>Glossata</taxon>
        <taxon>Ditrysia</taxon>
        <taxon>Tortricoidea</taxon>
        <taxon>Tortricidae</taxon>
        <taxon>Tortricinae</taxon>
        <taxon>Choristoneura</taxon>
    </lineage>
</organism>
<reference evidence="1 2" key="1">
    <citation type="journal article" date="2022" name="Genome Biol. Evol.">
        <title>The Spruce Budworm Genome: Reconstructing the Evolutionary History of Antifreeze Proteins.</title>
        <authorList>
            <person name="Beliveau C."/>
            <person name="Gagne P."/>
            <person name="Picq S."/>
            <person name="Vernygora O."/>
            <person name="Keeling C.I."/>
            <person name="Pinkney K."/>
            <person name="Doucet D."/>
            <person name="Wen F."/>
            <person name="Johnston J.S."/>
            <person name="Maaroufi H."/>
            <person name="Boyle B."/>
            <person name="Laroche J."/>
            <person name="Dewar K."/>
            <person name="Juretic N."/>
            <person name="Blackburn G."/>
            <person name="Nisole A."/>
            <person name="Brunet B."/>
            <person name="Brandao M."/>
            <person name="Lumley L."/>
            <person name="Duan J."/>
            <person name="Quan G."/>
            <person name="Lucarotti C.J."/>
            <person name="Roe A.D."/>
            <person name="Sperling F.A.H."/>
            <person name="Levesque R.C."/>
            <person name="Cusson M."/>
        </authorList>
    </citation>
    <scope>NUCLEOTIDE SEQUENCE [LARGE SCALE GENOMIC DNA]</scope>
    <source>
        <strain evidence="1">Glfc:IPQL:Cfum</strain>
    </source>
</reference>
<name>A0ACC0KTL5_CHOFU</name>
<dbReference type="EMBL" id="CM046123">
    <property type="protein sequence ID" value="KAI8439694.1"/>
    <property type="molecule type" value="Genomic_DNA"/>
</dbReference>
<gene>
    <name evidence="1" type="ORF">MSG28_013388</name>
</gene>
<evidence type="ECO:0000313" key="2">
    <source>
        <dbReference type="Proteomes" id="UP001064048"/>
    </source>
</evidence>
<evidence type="ECO:0000313" key="1">
    <source>
        <dbReference type="EMBL" id="KAI8439694.1"/>
    </source>
</evidence>
<keyword evidence="2" id="KW-1185">Reference proteome</keyword>
<sequence>MVKQGVWVMGEHPNDRSIESILEEETRARALAQARQEAHQLRKSVEKELTQLIEYRPLDSLEQVQIRPLPKNVESIEDALDIYCTVDELRQRIEALEPEVKMSEKPELEKVEKNDFTDDMKLDLNKNTLHFNFTEGKRDGLQFLQESPGGVSWQRRGRWRGRGRGDGVHSRVLAWERRVAGARAGDILRGIKARRARSLRDHQLSAREDAVWREQERKAKEAEAAMREIARAAREAHRRSAEPQPAPPAWHRSYTLRGPGKPPSREAVVEWFRTQELPCGVGLDDNGKPADWFHGVITRTEAEQVLSRCLPGSFLVRVSERLWGYALSYRAPLARCKHYLVERAPGAGYRLLGAGQQTHHTLGNWPAATTSTARPALQHYLVERAPGAGYRLLGARTADAPHTR</sequence>
<proteinExistence type="predicted"/>
<dbReference type="Proteomes" id="UP001064048">
    <property type="component" value="Chromosome 23"/>
</dbReference>
<comment type="caution">
    <text evidence="1">The sequence shown here is derived from an EMBL/GenBank/DDBJ whole genome shotgun (WGS) entry which is preliminary data.</text>
</comment>